<evidence type="ECO:0008006" key="4">
    <source>
        <dbReference type="Google" id="ProtNLM"/>
    </source>
</evidence>
<organism evidence="2 3">
    <name type="scientific">Gossypium gossypioides</name>
    <name type="common">Mexican cotton</name>
    <name type="synonym">Selera gossypioides</name>
    <dbReference type="NCBI Taxonomy" id="34282"/>
    <lineage>
        <taxon>Eukaryota</taxon>
        <taxon>Viridiplantae</taxon>
        <taxon>Streptophyta</taxon>
        <taxon>Embryophyta</taxon>
        <taxon>Tracheophyta</taxon>
        <taxon>Spermatophyta</taxon>
        <taxon>Magnoliopsida</taxon>
        <taxon>eudicotyledons</taxon>
        <taxon>Gunneridae</taxon>
        <taxon>Pentapetalae</taxon>
        <taxon>rosids</taxon>
        <taxon>malvids</taxon>
        <taxon>Malvales</taxon>
        <taxon>Malvaceae</taxon>
        <taxon>Malvoideae</taxon>
        <taxon>Gossypium</taxon>
    </lineage>
</organism>
<evidence type="ECO:0000313" key="3">
    <source>
        <dbReference type="Proteomes" id="UP000593579"/>
    </source>
</evidence>
<feature type="non-terminal residue" evidence="2">
    <location>
        <position position="1"/>
    </location>
</feature>
<feature type="compositionally biased region" description="Basic and acidic residues" evidence="1">
    <location>
        <begin position="51"/>
        <end position="64"/>
    </location>
</feature>
<dbReference type="EMBL" id="JABEZY010000007">
    <property type="protein sequence ID" value="MBA0741962.1"/>
    <property type="molecule type" value="Genomic_DNA"/>
</dbReference>
<accession>A0A7J9C0J6</accession>
<evidence type="ECO:0000313" key="2">
    <source>
        <dbReference type="EMBL" id="MBA0741962.1"/>
    </source>
</evidence>
<proteinExistence type="predicted"/>
<reference evidence="2 3" key="1">
    <citation type="journal article" date="2019" name="Genome Biol. Evol.">
        <title>Insights into the evolution of the New World diploid cottons (Gossypium, subgenus Houzingenia) based on genome sequencing.</title>
        <authorList>
            <person name="Grover C.E."/>
            <person name="Arick M.A. 2nd"/>
            <person name="Thrash A."/>
            <person name="Conover J.L."/>
            <person name="Sanders W.S."/>
            <person name="Peterson D.G."/>
            <person name="Frelichowski J.E."/>
            <person name="Scheffler J.A."/>
            <person name="Scheffler B.E."/>
            <person name="Wendel J.F."/>
        </authorList>
    </citation>
    <scope>NUCLEOTIDE SEQUENCE [LARGE SCALE GENOMIC DNA]</scope>
    <source>
        <strain evidence="2">5</strain>
        <tissue evidence="2">Leaf</tissue>
    </source>
</reference>
<sequence length="129" mass="14762">HLYNWKILLEIGELVGKVVRLDFNTDNRARALCPTAKMVVVEEGEQSAGARIEKSDAATESTDREVDSVNYGPWMLVEKKLRQKSKEDRVFRARNWGIDLVDLISNSYLSRLREMVKAKGLGRNLRDRG</sequence>
<dbReference type="AlphaFoldDB" id="A0A7J9C0J6"/>
<comment type="caution">
    <text evidence="2">The sequence shown here is derived from an EMBL/GenBank/DDBJ whole genome shotgun (WGS) entry which is preliminary data.</text>
</comment>
<dbReference type="OrthoDB" id="10596311at2759"/>
<gene>
    <name evidence="2" type="ORF">Gogos_015079</name>
</gene>
<name>A0A7J9C0J6_GOSGO</name>
<dbReference type="Proteomes" id="UP000593579">
    <property type="component" value="Unassembled WGS sequence"/>
</dbReference>
<evidence type="ECO:0000256" key="1">
    <source>
        <dbReference type="SAM" id="MobiDB-lite"/>
    </source>
</evidence>
<protein>
    <recommendedName>
        <fullName evidence="4">DUF4283 domain-containing protein</fullName>
    </recommendedName>
</protein>
<keyword evidence="3" id="KW-1185">Reference proteome</keyword>
<feature type="region of interest" description="Disordered" evidence="1">
    <location>
        <begin position="45"/>
        <end position="64"/>
    </location>
</feature>